<sequence>MFLNHYFRLLRAIYKLLRHSNNMSSDGTQKPSEDNKKLPEDIKKSSSSRVNFMIQEASKLEVSGISQLYNCVRQRMMDVGLLEDNRNLRNTIDAPWLDDEAIQLKLSYQEAITLWTTWPTSLCAERIKLIRKQFNDKLIDLRQKWEEKINNCRIMDHRTAEKALKLNATQYKELLLFTSGQEQQQQQNNAPPYCSMPASSSNKRSHHNYHPYDLNQNHHYHRQRHHHYQDSLNIPRTMMKPSDRQPFSYYIPNDVHMTPQDNRRIH</sequence>
<dbReference type="WBParaSite" id="SMRG1_86070.1">
    <property type="protein sequence ID" value="SMRG1_86070.1"/>
    <property type="gene ID" value="SMRG1_86070"/>
</dbReference>
<protein>
    <submittedName>
        <fullName evidence="3">Uncharacterized protein</fullName>
    </submittedName>
</protein>
<accession>A0AA85AIH2</accession>
<evidence type="ECO:0000313" key="2">
    <source>
        <dbReference type="Proteomes" id="UP000050790"/>
    </source>
</evidence>
<dbReference type="Proteomes" id="UP000050790">
    <property type="component" value="Unassembled WGS sequence"/>
</dbReference>
<proteinExistence type="predicted"/>
<feature type="region of interest" description="Disordered" evidence="1">
    <location>
        <begin position="181"/>
        <end position="209"/>
    </location>
</feature>
<evidence type="ECO:0000313" key="3">
    <source>
        <dbReference type="WBParaSite" id="SMRG1_86070.1"/>
    </source>
</evidence>
<feature type="compositionally biased region" description="Basic and acidic residues" evidence="1">
    <location>
        <begin position="31"/>
        <end position="44"/>
    </location>
</feature>
<evidence type="ECO:0000256" key="1">
    <source>
        <dbReference type="SAM" id="MobiDB-lite"/>
    </source>
</evidence>
<organism evidence="2 3">
    <name type="scientific">Schistosoma margrebowiei</name>
    <dbReference type="NCBI Taxonomy" id="48269"/>
    <lineage>
        <taxon>Eukaryota</taxon>
        <taxon>Metazoa</taxon>
        <taxon>Spiralia</taxon>
        <taxon>Lophotrochozoa</taxon>
        <taxon>Platyhelminthes</taxon>
        <taxon>Trematoda</taxon>
        <taxon>Digenea</taxon>
        <taxon>Strigeidida</taxon>
        <taxon>Schistosomatoidea</taxon>
        <taxon>Schistosomatidae</taxon>
        <taxon>Schistosoma</taxon>
    </lineage>
</organism>
<name>A0AA85AIH2_9TREM</name>
<reference evidence="3" key="1">
    <citation type="submission" date="2023-11" db="UniProtKB">
        <authorList>
            <consortium name="WormBaseParasite"/>
        </authorList>
    </citation>
    <scope>IDENTIFICATION</scope>
</reference>
<feature type="region of interest" description="Disordered" evidence="1">
    <location>
        <begin position="23"/>
        <end position="44"/>
    </location>
</feature>
<dbReference type="AlphaFoldDB" id="A0AA85AIH2"/>